<reference evidence="1 2" key="1">
    <citation type="journal article" date="2022" name="Genome Biol. Evol.">
        <title>The Spruce Budworm Genome: Reconstructing the Evolutionary History of Antifreeze Proteins.</title>
        <authorList>
            <person name="Beliveau C."/>
            <person name="Gagne P."/>
            <person name="Picq S."/>
            <person name="Vernygora O."/>
            <person name="Keeling C.I."/>
            <person name="Pinkney K."/>
            <person name="Doucet D."/>
            <person name="Wen F."/>
            <person name="Johnston J.S."/>
            <person name="Maaroufi H."/>
            <person name="Boyle B."/>
            <person name="Laroche J."/>
            <person name="Dewar K."/>
            <person name="Juretic N."/>
            <person name="Blackburn G."/>
            <person name="Nisole A."/>
            <person name="Brunet B."/>
            <person name="Brandao M."/>
            <person name="Lumley L."/>
            <person name="Duan J."/>
            <person name="Quan G."/>
            <person name="Lucarotti C.J."/>
            <person name="Roe A.D."/>
            <person name="Sperling F.A.H."/>
            <person name="Levesque R.C."/>
            <person name="Cusson M."/>
        </authorList>
    </citation>
    <scope>NUCLEOTIDE SEQUENCE [LARGE SCALE GENOMIC DNA]</scope>
    <source>
        <strain evidence="1">Glfc:IPQL:Cfum</strain>
    </source>
</reference>
<organism evidence="1 2">
    <name type="scientific">Choristoneura fumiferana</name>
    <name type="common">Spruce budworm moth</name>
    <name type="synonym">Archips fumiferana</name>
    <dbReference type="NCBI Taxonomy" id="7141"/>
    <lineage>
        <taxon>Eukaryota</taxon>
        <taxon>Metazoa</taxon>
        <taxon>Ecdysozoa</taxon>
        <taxon>Arthropoda</taxon>
        <taxon>Hexapoda</taxon>
        <taxon>Insecta</taxon>
        <taxon>Pterygota</taxon>
        <taxon>Neoptera</taxon>
        <taxon>Endopterygota</taxon>
        <taxon>Lepidoptera</taxon>
        <taxon>Glossata</taxon>
        <taxon>Ditrysia</taxon>
        <taxon>Tortricoidea</taxon>
        <taxon>Tortricidae</taxon>
        <taxon>Tortricinae</taxon>
        <taxon>Choristoneura</taxon>
    </lineage>
</organism>
<proteinExistence type="predicted"/>
<accession>A0ACC0KHL1</accession>
<gene>
    <name evidence="1" type="ORF">MSG28_004095</name>
</gene>
<dbReference type="EMBL" id="CM046106">
    <property type="protein sequence ID" value="KAI8435913.1"/>
    <property type="molecule type" value="Genomic_DNA"/>
</dbReference>
<comment type="caution">
    <text evidence="1">The sequence shown here is derived from an EMBL/GenBank/DDBJ whole genome shotgun (WGS) entry which is preliminary data.</text>
</comment>
<evidence type="ECO:0000313" key="1">
    <source>
        <dbReference type="EMBL" id="KAI8435913.1"/>
    </source>
</evidence>
<keyword evidence="2" id="KW-1185">Reference proteome</keyword>
<protein>
    <submittedName>
        <fullName evidence="1">Uncharacterized protein</fullName>
    </submittedName>
</protein>
<evidence type="ECO:0000313" key="2">
    <source>
        <dbReference type="Proteomes" id="UP001064048"/>
    </source>
</evidence>
<dbReference type="Proteomes" id="UP001064048">
    <property type="component" value="Chromosome 6"/>
</dbReference>
<sequence>MLTELQRIFSLQNFFKVTSTTKTHVNYNLKKPSKILIHNIYVNWLQSTCSKCSKMFPIFVNKSFDQLKANNVPFGCINPCLPNDNDSSILHNLSHYAPEKETKLKLDLYVPTQDVMQYFIQWQRYRKYWWSSITTTPSLFSINEIKYENEIAKVDIAAQFHWGQEVVETVTLDHRNNILENLSSISCSTNLEAALFILLLDAFNSESKHYLRFHRKMAPYKMSFALDYKDSDNKSTMNELAILLYNLMETNKITTWLPDFALPMESQIKENLLMGVTYTAVISEGSLSNGIVHLLNSNTTLKEQIHIADISSEILLEKKDVTNDDKKKKKGNRKKGNDSDDDWVDVNSSESELDISDSDEDSVHEDDGEIVEEEEDDDDGEELDDEETENNDDNEKETAQLNPKIVKGRKVLKAKRKLNKQDIKEKVETARNIAMETIFTDEDFKRIDAAQVKKHISGVKRKSAVEEEDESGELVQLSAIENIHKKRKHDKSARLDSVLKGREERDKFGYKDRRKNIHCSKTNREKRKTKNYQMIVKPPGALLAYSGYNDKDARVTAAIAKSVGFGILKEKINAIAQYLEGPLKQVASSLLNHQGALLAYSGYNDKDARVTAAIARCFACGTENGFRVFNSDPLKEKERQNFAEGGLSYVEMLFRCNYMALVGGGKTPVYPPNRVIIWDDLKKDSAISLDFNSPVKAVKLRRDRIVVVLVICADGSYYKYKFNEKGECTRDVYAQFLETSEDSQQLFPPHFGSPYSNTCPAVASSAAACSWRSARRRCVASVCASSASTRSPRDSTAATMAPVSPQLSANFRAMCGLPSQKRAGARAGGGAGGGSTGDSEPARDAADGGRYTCVHAPAATGQPPARMSSGSGDQQLSDSQHPTTTVTNPISNASTMYTSAFPAPPTTHVVSVRNDGFFKSVAFPKILQSALNFVRRIISSLRKVPKFDGDVRWRRRVGRASPPVVADAADARAGVRGDDSSATEPGRLGPGTWPPPRYLSQKKYADLLNLLHKGATLLLQRDQQGSGADLAILLLDVLTKSETQPSEEWIEKLANLFEIMSSTIPERETFLTNAVKWSMDNNKKGHPLLHKKIAEVYWREKKYTAAHKHFLHSSDGAAYANMLIELHTTKGLKSEIDLDDFVMMYKWLPTDSEPNLPPASYTNLGVGEDLIAAAVREVKEETGVDADFQSLGVDWMETAKISVELKMPQWASAEGGGSEAESPDQMMLCYDDETSEYYENKPDSDVKIEQAGERERREDCLFFLPIWTSDGFNGDDENVEPAFVLSREEQNNNEPSDPEPEETSSVRTCL</sequence>
<name>A0ACC0KHL1_CHOFU</name>